<accession>A0A1D1YD85</accession>
<dbReference type="PANTHER" id="PTHR10921:SF1">
    <property type="entry name" value="NUCLEAR DISTRIBUTION PROTEIN NUDE HOMOLOG"/>
    <property type="match status" value="1"/>
</dbReference>
<dbReference type="GO" id="GO:0005871">
    <property type="term" value="C:kinesin complex"/>
    <property type="evidence" value="ECO:0007669"/>
    <property type="project" value="TreeGrafter"/>
</dbReference>
<dbReference type="GO" id="GO:0000776">
    <property type="term" value="C:kinetochore"/>
    <property type="evidence" value="ECO:0007669"/>
    <property type="project" value="TreeGrafter"/>
</dbReference>
<evidence type="ECO:0000256" key="1">
    <source>
        <dbReference type="ARBA" id="ARBA00004245"/>
    </source>
</evidence>
<sequence length="319" mass="36246">MAGKTFSSTKEELEHYKALNAALEETLHETQSALEEFQITSRELEEDLERELEQSEKKYKELKLKNESLKCEVDDWKQKYYQTKTDAVMAQTQLQNELESLKSLQEQSAIKTRELEIDFDDLERTERAAKSSLIDLENKYNKAIERNVILENELEGKSALIVQVQRLKDELKDVSIELAILKNKQDGDLGPPTPSSEPVSPPEKKETYNPLPTTNTVGKPMDQNSTVRMVQEMVGRVKSIEARLVSCRSLVTPLLAPPPSYSTTMPLATNSPPPSPKIRDMPSYRTTKGSVYRRPSIQKSKAFSMSLNNNPLRPMSKVQ</sequence>
<dbReference type="GO" id="GO:0047496">
    <property type="term" value="P:vesicle transport along microtubule"/>
    <property type="evidence" value="ECO:0007669"/>
    <property type="project" value="TreeGrafter"/>
</dbReference>
<gene>
    <name evidence="10" type="primary">ndel1b_0</name>
    <name evidence="10" type="ORF">g.66710</name>
</gene>
<feature type="compositionally biased region" description="Polar residues" evidence="8">
    <location>
        <begin position="261"/>
        <end position="270"/>
    </location>
</feature>
<evidence type="ECO:0000256" key="2">
    <source>
        <dbReference type="ARBA" id="ARBA00007429"/>
    </source>
</evidence>
<comment type="subcellular location">
    <subcellularLocation>
        <location evidence="1">Cytoplasm</location>
        <location evidence="1">Cytoskeleton</location>
    </subcellularLocation>
</comment>
<organism evidence="10">
    <name type="scientific">Anthurium amnicola</name>
    <dbReference type="NCBI Taxonomy" id="1678845"/>
    <lineage>
        <taxon>Eukaryota</taxon>
        <taxon>Viridiplantae</taxon>
        <taxon>Streptophyta</taxon>
        <taxon>Embryophyta</taxon>
        <taxon>Tracheophyta</taxon>
        <taxon>Spermatophyta</taxon>
        <taxon>Magnoliopsida</taxon>
        <taxon>Liliopsida</taxon>
        <taxon>Araceae</taxon>
        <taxon>Pothoideae</taxon>
        <taxon>Potheae</taxon>
        <taxon>Anthurium</taxon>
    </lineage>
</organism>
<dbReference type="GO" id="GO:0007020">
    <property type="term" value="P:microtubule nucleation"/>
    <property type="evidence" value="ECO:0007669"/>
    <property type="project" value="TreeGrafter"/>
</dbReference>
<feature type="compositionally biased region" description="Polar residues" evidence="8">
    <location>
        <begin position="210"/>
        <end position="221"/>
    </location>
</feature>
<keyword evidence="3" id="KW-0963">Cytoplasm</keyword>
<protein>
    <submittedName>
        <fullName evidence="10">Nuclear distribution protein nudE-like 1-B</fullName>
    </submittedName>
</protein>
<dbReference type="GO" id="GO:0007059">
    <property type="term" value="P:chromosome segregation"/>
    <property type="evidence" value="ECO:0007669"/>
    <property type="project" value="TreeGrafter"/>
</dbReference>
<dbReference type="InterPro" id="IPR033494">
    <property type="entry name" value="NUDE"/>
</dbReference>
<dbReference type="Pfam" id="PF04880">
    <property type="entry name" value="NUDE_C"/>
    <property type="match status" value="1"/>
</dbReference>
<feature type="compositionally biased region" description="Pro residues" evidence="8">
    <location>
        <begin position="191"/>
        <end position="201"/>
    </location>
</feature>
<evidence type="ECO:0000256" key="8">
    <source>
        <dbReference type="SAM" id="MobiDB-lite"/>
    </source>
</evidence>
<dbReference type="PANTHER" id="PTHR10921">
    <property type="entry name" value="NUCLEAR DISTRIBUTION PROTEIN NUDE HOMOLOG 1"/>
    <property type="match status" value="1"/>
</dbReference>
<dbReference type="GO" id="GO:0000132">
    <property type="term" value="P:establishment of mitotic spindle orientation"/>
    <property type="evidence" value="ECO:0007669"/>
    <property type="project" value="TreeGrafter"/>
</dbReference>
<dbReference type="GO" id="GO:0051642">
    <property type="term" value="P:centrosome localization"/>
    <property type="evidence" value="ECO:0007669"/>
    <property type="project" value="TreeGrafter"/>
</dbReference>
<evidence type="ECO:0000256" key="4">
    <source>
        <dbReference type="ARBA" id="ARBA00022701"/>
    </source>
</evidence>
<feature type="region of interest" description="Disordered" evidence="8">
    <location>
        <begin position="256"/>
        <end position="319"/>
    </location>
</feature>
<evidence type="ECO:0000256" key="5">
    <source>
        <dbReference type="ARBA" id="ARBA00023054"/>
    </source>
</evidence>
<name>A0A1D1YD85_9ARAE</name>
<evidence type="ECO:0000256" key="3">
    <source>
        <dbReference type="ARBA" id="ARBA00022490"/>
    </source>
</evidence>
<feature type="coiled-coil region" evidence="7">
    <location>
        <begin position="6"/>
        <end position="184"/>
    </location>
</feature>
<dbReference type="EMBL" id="GDJX01015343">
    <property type="protein sequence ID" value="JAT52593.1"/>
    <property type="molecule type" value="Transcribed_RNA"/>
</dbReference>
<keyword evidence="6" id="KW-0206">Cytoskeleton</keyword>
<proteinExistence type="inferred from homology"/>
<reference evidence="10" key="1">
    <citation type="submission" date="2015-07" db="EMBL/GenBank/DDBJ databases">
        <title>Transcriptome Assembly of Anthurium amnicola.</title>
        <authorList>
            <person name="Suzuki J."/>
        </authorList>
    </citation>
    <scope>NUCLEOTIDE SEQUENCE</scope>
</reference>
<keyword evidence="4" id="KW-0493">Microtubule</keyword>
<feature type="region of interest" description="Disordered" evidence="8">
    <location>
        <begin position="184"/>
        <end position="221"/>
    </location>
</feature>
<feature type="domain" description="NUDE" evidence="9">
    <location>
        <begin position="132"/>
        <end position="230"/>
    </location>
</feature>
<dbReference type="GO" id="GO:0008017">
    <property type="term" value="F:microtubule binding"/>
    <property type="evidence" value="ECO:0007669"/>
    <property type="project" value="InterPro"/>
</dbReference>
<dbReference type="InterPro" id="IPR006964">
    <property type="entry name" value="NUDE_dom"/>
</dbReference>
<dbReference type="Gene3D" id="6.10.250.1080">
    <property type="match status" value="1"/>
</dbReference>
<keyword evidence="5 7" id="KW-0175">Coiled coil</keyword>
<comment type="similarity">
    <text evidence="2">Belongs to the nudE family.</text>
</comment>
<evidence type="ECO:0000256" key="7">
    <source>
        <dbReference type="SAM" id="Coils"/>
    </source>
</evidence>
<evidence type="ECO:0000256" key="6">
    <source>
        <dbReference type="ARBA" id="ARBA00023212"/>
    </source>
</evidence>
<feature type="compositionally biased region" description="Polar residues" evidence="8">
    <location>
        <begin position="297"/>
        <end position="311"/>
    </location>
</feature>
<dbReference type="GO" id="GO:0005874">
    <property type="term" value="C:microtubule"/>
    <property type="evidence" value="ECO:0007669"/>
    <property type="project" value="UniProtKB-KW"/>
</dbReference>
<dbReference type="AlphaFoldDB" id="A0A1D1YD85"/>
<evidence type="ECO:0000259" key="9">
    <source>
        <dbReference type="Pfam" id="PF04880"/>
    </source>
</evidence>
<evidence type="ECO:0000313" key="10">
    <source>
        <dbReference type="EMBL" id="JAT52593.1"/>
    </source>
</evidence>